<accession>A0A916SEZ9</accession>
<feature type="transmembrane region" description="Helical" evidence="10">
    <location>
        <begin position="45"/>
        <end position="71"/>
    </location>
</feature>
<reference evidence="11" key="2">
    <citation type="submission" date="2020-09" db="EMBL/GenBank/DDBJ databases">
        <authorList>
            <person name="Sun Q."/>
            <person name="Zhou Y."/>
        </authorList>
    </citation>
    <scope>NUCLEOTIDE SEQUENCE</scope>
    <source>
        <strain evidence="11">CGMCC 1.12813</strain>
    </source>
</reference>
<dbReference type="PANTHER" id="PTHR37468:SF1">
    <property type="entry name" value="SULFATE TRANSPORTER CYSZ"/>
    <property type="match status" value="1"/>
</dbReference>
<dbReference type="GO" id="GO:0009675">
    <property type="term" value="F:high-affinity sulfate:proton symporter activity"/>
    <property type="evidence" value="ECO:0007669"/>
    <property type="project" value="TreeGrafter"/>
</dbReference>
<evidence type="ECO:0000256" key="2">
    <source>
        <dbReference type="ARBA" id="ARBA00022448"/>
    </source>
</evidence>
<keyword evidence="12" id="KW-1185">Reference proteome</keyword>
<comment type="subcellular location">
    <subcellularLocation>
        <location evidence="1">Membrane</location>
        <topology evidence="1">Multi-pass membrane protein</topology>
    </subcellularLocation>
</comment>
<feature type="transmembrane region" description="Helical" evidence="10">
    <location>
        <begin position="91"/>
        <end position="121"/>
    </location>
</feature>
<evidence type="ECO:0000256" key="1">
    <source>
        <dbReference type="ARBA" id="ARBA00004141"/>
    </source>
</evidence>
<dbReference type="InterPro" id="IPR059112">
    <property type="entry name" value="CysZ/EI24"/>
</dbReference>
<evidence type="ECO:0000256" key="8">
    <source>
        <dbReference type="ARBA" id="ARBA00023032"/>
    </source>
</evidence>
<evidence type="ECO:0000256" key="10">
    <source>
        <dbReference type="SAM" id="Phobius"/>
    </source>
</evidence>
<evidence type="ECO:0000313" key="11">
    <source>
        <dbReference type="EMBL" id="GGA96770.1"/>
    </source>
</evidence>
<evidence type="ECO:0000313" key="12">
    <source>
        <dbReference type="Proteomes" id="UP000606922"/>
    </source>
</evidence>
<feature type="transmembrane region" description="Helical" evidence="10">
    <location>
        <begin position="158"/>
        <end position="182"/>
    </location>
</feature>
<dbReference type="GO" id="GO:0019344">
    <property type="term" value="P:cysteine biosynthetic process"/>
    <property type="evidence" value="ECO:0007669"/>
    <property type="project" value="TreeGrafter"/>
</dbReference>
<dbReference type="GO" id="GO:0005886">
    <property type="term" value="C:plasma membrane"/>
    <property type="evidence" value="ECO:0007669"/>
    <property type="project" value="TreeGrafter"/>
</dbReference>
<dbReference type="Pfam" id="PF07264">
    <property type="entry name" value="EI24"/>
    <property type="match status" value="1"/>
</dbReference>
<feature type="transmembrane region" description="Helical" evidence="10">
    <location>
        <begin position="228"/>
        <end position="253"/>
    </location>
</feature>
<proteinExistence type="predicted"/>
<keyword evidence="6 10" id="KW-0812">Transmembrane</keyword>
<evidence type="ECO:0000256" key="9">
    <source>
        <dbReference type="ARBA" id="ARBA00023136"/>
    </source>
</evidence>
<dbReference type="InterPro" id="IPR050480">
    <property type="entry name" value="CysZ-like"/>
</dbReference>
<evidence type="ECO:0000256" key="5">
    <source>
        <dbReference type="ARBA" id="ARBA00022605"/>
    </source>
</evidence>
<evidence type="ECO:0000256" key="7">
    <source>
        <dbReference type="ARBA" id="ARBA00022989"/>
    </source>
</evidence>
<keyword evidence="2" id="KW-0813">Transport</keyword>
<keyword evidence="8" id="KW-0764">Sulfate transport</keyword>
<dbReference type="Proteomes" id="UP000606922">
    <property type="component" value="Unassembled WGS sequence"/>
</dbReference>
<organism evidence="11 12">
    <name type="scientific">Conyzicola nivalis</name>
    <dbReference type="NCBI Taxonomy" id="1477021"/>
    <lineage>
        <taxon>Bacteria</taxon>
        <taxon>Bacillati</taxon>
        <taxon>Actinomycetota</taxon>
        <taxon>Actinomycetes</taxon>
        <taxon>Micrococcales</taxon>
        <taxon>Microbacteriaceae</taxon>
        <taxon>Conyzicola</taxon>
    </lineage>
</organism>
<feature type="transmembrane region" description="Helical" evidence="10">
    <location>
        <begin position="188"/>
        <end position="207"/>
    </location>
</feature>
<dbReference type="AlphaFoldDB" id="A0A916SEZ9"/>
<evidence type="ECO:0000256" key="4">
    <source>
        <dbReference type="ARBA" id="ARBA00022519"/>
    </source>
</evidence>
<dbReference type="GO" id="GO:0000103">
    <property type="term" value="P:sulfate assimilation"/>
    <property type="evidence" value="ECO:0007669"/>
    <property type="project" value="TreeGrafter"/>
</dbReference>
<sequence>MVPSLTYDERMPSTTSPRPRFISRYLGGVRLLGSGLRMWLTDPRIMLMGAIPALIVTAVYLAGIVALASNIDGLAAWATPFADDWDETGRTVVRAVASLAMLAAALLVFVYTFAAITLAVGSPFYEKISRKVEERLGGIDSPVEVPFWRGAGRGLVDAVRVLATTLVIAVVLLVLGFIPVIGQTVVPVLGATAGGWLLALELTGFSFEARGLDGSAKRRALGVDRARTLGFGMATYLVFFIPFAAVVIMPAAVAGGTMLARSATGTATGTREVSPAG</sequence>
<dbReference type="EMBL" id="BMGB01000001">
    <property type="protein sequence ID" value="GGA96770.1"/>
    <property type="molecule type" value="Genomic_DNA"/>
</dbReference>
<dbReference type="PANTHER" id="PTHR37468">
    <property type="entry name" value="SULFATE TRANSPORTER CYSZ"/>
    <property type="match status" value="1"/>
</dbReference>
<protein>
    <submittedName>
        <fullName evidence="11">Membrane protein</fullName>
    </submittedName>
</protein>
<comment type="caution">
    <text evidence="11">The sequence shown here is derived from an EMBL/GenBank/DDBJ whole genome shotgun (WGS) entry which is preliminary data.</text>
</comment>
<keyword evidence="5" id="KW-0028">Amino-acid biosynthesis</keyword>
<reference evidence="11" key="1">
    <citation type="journal article" date="2014" name="Int. J. Syst. Evol. Microbiol.">
        <title>Complete genome sequence of Corynebacterium casei LMG S-19264T (=DSM 44701T), isolated from a smear-ripened cheese.</title>
        <authorList>
            <consortium name="US DOE Joint Genome Institute (JGI-PGF)"/>
            <person name="Walter F."/>
            <person name="Albersmeier A."/>
            <person name="Kalinowski J."/>
            <person name="Ruckert C."/>
        </authorList>
    </citation>
    <scope>NUCLEOTIDE SEQUENCE</scope>
    <source>
        <strain evidence="11">CGMCC 1.12813</strain>
    </source>
</reference>
<evidence type="ECO:0000256" key="6">
    <source>
        <dbReference type="ARBA" id="ARBA00022692"/>
    </source>
</evidence>
<keyword evidence="3" id="KW-1003">Cell membrane</keyword>
<evidence type="ECO:0000256" key="3">
    <source>
        <dbReference type="ARBA" id="ARBA00022475"/>
    </source>
</evidence>
<keyword evidence="4" id="KW-0997">Cell inner membrane</keyword>
<keyword evidence="9 10" id="KW-0472">Membrane</keyword>
<gene>
    <name evidence="11" type="ORF">GCM10010979_09020</name>
</gene>
<name>A0A916SEZ9_9MICO</name>
<keyword evidence="7 10" id="KW-1133">Transmembrane helix</keyword>